<protein>
    <submittedName>
        <fullName evidence="1">Uncharacterized protein</fullName>
    </submittedName>
</protein>
<reference evidence="1 2" key="1">
    <citation type="journal article" date="2018" name="Arch. Microbiol.">
        <title>New insights into the metabolic potential of the phototrophic purple bacterium Rhodopila globiformis DSM 161(T) from its draft genome sequence and evidence for a vanadium-dependent nitrogenase.</title>
        <authorList>
            <person name="Imhoff J.F."/>
            <person name="Rahn T."/>
            <person name="Kunzel S."/>
            <person name="Neulinger S.C."/>
        </authorList>
    </citation>
    <scope>NUCLEOTIDE SEQUENCE [LARGE SCALE GENOMIC DNA]</scope>
    <source>
        <strain evidence="1 2">DSM 16996</strain>
    </source>
</reference>
<evidence type="ECO:0000313" key="1">
    <source>
        <dbReference type="EMBL" id="PPQ28930.1"/>
    </source>
</evidence>
<evidence type="ECO:0000313" key="2">
    <source>
        <dbReference type="Proteomes" id="UP000239089"/>
    </source>
</evidence>
<accession>A0A2S6N2U9</accession>
<sequence length="136" mass="13873">MGAVTAARLQTIEQLLKKVDALNIKKLIADVESAIKHPTIPGAIEALEEGAADGSVIAGLIPGGAAIAVDLGLAATVLSLLDEAVNAAPLAPDFGARLAKVHIHAPALFTVNHGPIKSIFGDDDGPERVFGFTPDP</sequence>
<dbReference type="EMBL" id="NHSJ01000100">
    <property type="protein sequence ID" value="PPQ28930.1"/>
    <property type="molecule type" value="Genomic_DNA"/>
</dbReference>
<dbReference type="AlphaFoldDB" id="A0A2S6N2U9"/>
<dbReference type="Proteomes" id="UP000239089">
    <property type="component" value="Unassembled WGS sequence"/>
</dbReference>
<organism evidence="1 2">
    <name type="scientific">Rhodoblastus sphagnicola</name>
    <dbReference type="NCBI Taxonomy" id="333368"/>
    <lineage>
        <taxon>Bacteria</taxon>
        <taxon>Pseudomonadati</taxon>
        <taxon>Pseudomonadota</taxon>
        <taxon>Alphaproteobacteria</taxon>
        <taxon>Hyphomicrobiales</taxon>
        <taxon>Rhodoblastaceae</taxon>
        <taxon>Rhodoblastus</taxon>
    </lineage>
</organism>
<name>A0A2S6N2U9_9HYPH</name>
<comment type="caution">
    <text evidence="1">The sequence shown here is derived from an EMBL/GenBank/DDBJ whole genome shotgun (WGS) entry which is preliminary data.</text>
</comment>
<gene>
    <name evidence="1" type="ORF">CCR94_16195</name>
</gene>
<proteinExistence type="predicted"/>
<keyword evidence="2" id="KW-1185">Reference proteome</keyword>